<protein>
    <submittedName>
        <fullName evidence="2">Uncharacterized protein</fullName>
    </submittedName>
</protein>
<accession>A0ABQ2AK61</accession>
<feature type="chain" id="PRO_5046849269" evidence="1">
    <location>
        <begin position="20"/>
        <end position="200"/>
    </location>
</feature>
<reference evidence="3" key="1">
    <citation type="journal article" date="2019" name="Int. J. Syst. Evol. Microbiol.">
        <title>The Global Catalogue of Microorganisms (GCM) 10K type strain sequencing project: providing services to taxonomists for standard genome sequencing and annotation.</title>
        <authorList>
            <consortium name="The Broad Institute Genomics Platform"/>
            <consortium name="The Broad Institute Genome Sequencing Center for Infectious Disease"/>
            <person name="Wu L."/>
            <person name="Ma J."/>
        </authorList>
    </citation>
    <scope>NUCLEOTIDE SEQUENCE [LARGE SCALE GENOMIC DNA]</scope>
    <source>
        <strain evidence="3">CGMCC 1.14966</strain>
    </source>
</reference>
<dbReference type="RefSeq" id="WP_188563882.1">
    <property type="nucleotide sequence ID" value="NZ_BMGY01000079.1"/>
</dbReference>
<comment type="caution">
    <text evidence="2">The sequence shown here is derived from an EMBL/GenBank/DDBJ whole genome shotgun (WGS) entry which is preliminary data.</text>
</comment>
<evidence type="ECO:0000256" key="1">
    <source>
        <dbReference type="SAM" id="SignalP"/>
    </source>
</evidence>
<evidence type="ECO:0000313" key="3">
    <source>
        <dbReference type="Proteomes" id="UP000637774"/>
    </source>
</evidence>
<gene>
    <name evidence="2" type="ORF">GCM10011495_40110</name>
</gene>
<keyword evidence="1" id="KW-0732">Signal</keyword>
<proteinExistence type="predicted"/>
<keyword evidence="3" id="KW-1185">Reference proteome</keyword>
<feature type="signal peptide" evidence="1">
    <location>
        <begin position="1"/>
        <end position="19"/>
    </location>
</feature>
<organism evidence="2 3">
    <name type="scientific">Hymenobacter frigidus</name>
    <dbReference type="NCBI Taxonomy" id="1524095"/>
    <lineage>
        <taxon>Bacteria</taxon>
        <taxon>Pseudomonadati</taxon>
        <taxon>Bacteroidota</taxon>
        <taxon>Cytophagia</taxon>
        <taxon>Cytophagales</taxon>
        <taxon>Hymenobacteraceae</taxon>
        <taxon>Hymenobacter</taxon>
    </lineage>
</organism>
<sequence>MKHLYLLPLLLLASLSGHAQRTRQDFVVKTNGDTLRGEFRKGFYQPAGQPLTLYQGAVALPFTPGSANSYGDAAGAVVVSRRVGPRGPHVFVRPVGLGYLSLYADTDEQGQSQFYLLRPDSSYVVKIVPASAQLTLNRLMGDCPTLQFGTDETRRRYPISYRGMRALVLAYNACRRPGQPTRVVAPGADWRVERGLSSHA</sequence>
<dbReference type="Proteomes" id="UP000637774">
    <property type="component" value="Unassembled WGS sequence"/>
</dbReference>
<evidence type="ECO:0000313" key="2">
    <source>
        <dbReference type="EMBL" id="GGH91612.1"/>
    </source>
</evidence>
<dbReference type="EMBL" id="BMGY01000079">
    <property type="protein sequence ID" value="GGH91612.1"/>
    <property type="molecule type" value="Genomic_DNA"/>
</dbReference>
<name>A0ABQ2AK61_9BACT</name>